<keyword evidence="7" id="KW-1278">Translocase</keyword>
<dbReference type="PROSITE" id="PS50893">
    <property type="entry name" value="ABC_TRANSPORTER_2"/>
    <property type="match status" value="1"/>
</dbReference>
<feature type="domain" description="ABC transporter" evidence="9">
    <location>
        <begin position="1"/>
        <end position="241"/>
    </location>
</feature>
<dbReference type="Pfam" id="PF00005">
    <property type="entry name" value="ABC_tran"/>
    <property type="match status" value="1"/>
</dbReference>
<evidence type="ECO:0000256" key="1">
    <source>
        <dbReference type="ARBA" id="ARBA00022448"/>
    </source>
</evidence>
<keyword evidence="8" id="KW-0472">Membrane</keyword>
<evidence type="ECO:0000256" key="7">
    <source>
        <dbReference type="ARBA" id="ARBA00022967"/>
    </source>
</evidence>
<evidence type="ECO:0000256" key="4">
    <source>
        <dbReference type="ARBA" id="ARBA00022519"/>
    </source>
</evidence>
<dbReference type="GO" id="GO:0016020">
    <property type="term" value="C:membrane"/>
    <property type="evidence" value="ECO:0007669"/>
    <property type="project" value="InterPro"/>
</dbReference>
<evidence type="ECO:0000259" key="10">
    <source>
        <dbReference type="PROSITE" id="PS51866"/>
    </source>
</evidence>
<dbReference type="NCBIfam" id="TIGR02142">
    <property type="entry name" value="modC_ABC"/>
    <property type="match status" value="1"/>
</dbReference>
<dbReference type="Gene3D" id="3.40.50.300">
    <property type="entry name" value="P-loop containing nucleotide triphosphate hydrolases"/>
    <property type="match status" value="1"/>
</dbReference>
<keyword evidence="1" id="KW-0813">Transport</keyword>
<evidence type="ECO:0000256" key="6">
    <source>
        <dbReference type="ARBA" id="ARBA00022840"/>
    </source>
</evidence>
<dbReference type="InterPro" id="IPR008995">
    <property type="entry name" value="Mo/tungstate-bd_C_term_dom"/>
</dbReference>
<dbReference type="PROSITE" id="PS51866">
    <property type="entry name" value="MOP"/>
    <property type="match status" value="1"/>
</dbReference>
<keyword evidence="2" id="KW-1003">Cell membrane</keyword>
<dbReference type="GO" id="GO:0005524">
    <property type="term" value="F:ATP binding"/>
    <property type="evidence" value="ECO:0007669"/>
    <property type="project" value="UniProtKB-KW"/>
</dbReference>
<dbReference type="InterPro" id="IPR017871">
    <property type="entry name" value="ABC_transporter-like_CS"/>
</dbReference>
<evidence type="ECO:0000256" key="2">
    <source>
        <dbReference type="ARBA" id="ARBA00022475"/>
    </source>
</evidence>
<dbReference type="InterPro" id="IPR011868">
    <property type="entry name" value="ModC_ABC_ATP-bd"/>
</dbReference>
<proteinExistence type="predicted"/>
<dbReference type="EMBL" id="CZQC01000026">
    <property type="protein sequence ID" value="CUS40797.1"/>
    <property type="molecule type" value="Genomic_DNA"/>
</dbReference>
<evidence type="ECO:0000259" key="9">
    <source>
        <dbReference type="PROSITE" id="PS50893"/>
    </source>
</evidence>
<keyword evidence="5" id="KW-0547">Nucleotide-binding</keyword>
<evidence type="ECO:0000256" key="8">
    <source>
        <dbReference type="ARBA" id="ARBA00023136"/>
    </source>
</evidence>
<dbReference type="PROSITE" id="PS00211">
    <property type="entry name" value="ABC_TRANSPORTER_1"/>
    <property type="match status" value="1"/>
</dbReference>
<keyword evidence="4" id="KW-0997">Cell inner membrane</keyword>
<dbReference type="PANTHER" id="PTHR43514">
    <property type="entry name" value="ABC TRANSPORTER I FAMILY MEMBER 10"/>
    <property type="match status" value="1"/>
</dbReference>
<dbReference type="SMART" id="SM00382">
    <property type="entry name" value="AAA"/>
    <property type="match status" value="1"/>
</dbReference>
<dbReference type="GO" id="GO:0140359">
    <property type="term" value="F:ABC-type transporter activity"/>
    <property type="evidence" value="ECO:0007669"/>
    <property type="project" value="InterPro"/>
</dbReference>
<keyword evidence="6 11" id="KW-0067">ATP-binding</keyword>
<dbReference type="InterPro" id="IPR027417">
    <property type="entry name" value="P-loop_NTPase"/>
</dbReference>
<dbReference type="GO" id="GO:0016887">
    <property type="term" value="F:ATP hydrolysis activity"/>
    <property type="evidence" value="ECO:0007669"/>
    <property type="project" value="InterPro"/>
</dbReference>
<dbReference type="SUPFAM" id="SSF52540">
    <property type="entry name" value="P-loop containing nucleoside triphosphate hydrolases"/>
    <property type="match status" value="1"/>
</dbReference>
<keyword evidence="3" id="KW-0500">Molybdenum</keyword>
<gene>
    <name evidence="11" type="ORF">MGWOODY_Tha2008</name>
</gene>
<dbReference type="GO" id="GO:0015098">
    <property type="term" value="F:molybdate ion transmembrane transporter activity"/>
    <property type="evidence" value="ECO:0007669"/>
    <property type="project" value="InterPro"/>
</dbReference>
<evidence type="ECO:0000256" key="3">
    <source>
        <dbReference type="ARBA" id="ARBA00022505"/>
    </source>
</evidence>
<protein>
    <submittedName>
        <fullName evidence="11">Molybdenum transport ATP-binding protein ModC (TC 3.A.1.8.1)</fullName>
    </submittedName>
</protein>
<dbReference type="PANTHER" id="PTHR43514:SF10">
    <property type="entry name" value="MOLYBDENUM IMPORT ATP-BINDING PROTEIN MODC 2"/>
    <property type="match status" value="1"/>
</dbReference>
<sequence length="366" mass="40370">MDANIRVRIKHTLGHFTLDVDLSLPASGIIAITGPSGSGKTTLLRCIAGLEQAQGDDNCISFADQIWLKGSKQSIKTEQRPLAYVFQESSLLPHLTVAENIDYAVKRSRRRNCEPLGAQARAHIIKLLDITALLAQSPEQLSGGERQRVALARALIANPQVLLLDEPLSALDMERKQEILPYLEEVGKVFSGPILYVSHAMDEIARLADHLVILQAGRVLDEGPLASTLMRVHKPIIWGDDVMSVLQGQVALRDEDFYLTRIDVDGSPFWLRGLDKNLATEQRIQVLARDISVAVAEPGPSSIVNCIVCELESIFPPERGEVLLRLRLPRSEQRLLASITAKSLQQLALIEGQTLWAQIKSVALLK</sequence>
<dbReference type="AlphaFoldDB" id="A0A160TCE7"/>
<dbReference type="Gene3D" id="2.40.50.100">
    <property type="match status" value="1"/>
</dbReference>
<name>A0A160TCE7_9ZZZZ</name>
<feature type="domain" description="Mop" evidence="10">
    <location>
        <begin position="300"/>
        <end position="366"/>
    </location>
</feature>
<dbReference type="Pfam" id="PF03459">
    <property type="entry name" value="TOBE"/>
    <property type="match status" value="1"/>
</dbReference>
<dbReference type="InterPro" id="IPR003439">
    <property type="entry name" value="ABC_transporter-like_ATP-bd"/>
</dbReference>
<dbReference type="InterPro" id="IPR004606">
    <property type="entry name" value="Mop_domain"/>
</dbReference>
<dbReference type="InterPro" id="IPR005116">
    <property type="entry name" value="Transp-assoc_OB_typ1"/>
</dbReference>
<dbReference type="InterPro" id="IPR003593">
    <property type="entry name" value="AAA+_ATPase"/>
</dbReference>
<dbReference type="SUPFAM" id="SSF50331">
    <property type="entry name" value="MOP-like"/>
    <property type="match status" value="1"/>
</dbReference>
<evidence type="ECO:0000256" key="5">
    <source>
        <dbReference type="ARBA" id="ARBA00022741"/>
    </source>
</evidence>
<reference evidence="11" key="1">
    <citation type="submission" date="2015-10" db="EMBL/GenBank/DDBJ databases">
        <authorList>
            <person name="Gilbert D.G."/>
        </authorList>
    </citation>
    <scope>NUCLEOTIDE SEQUENCE</scope>
</reference>
<accession>A0A160TCE7</accession>
<organism evidence="11">
    <name type="scientific">hydrothermal vent metagenome</name>
    <dbReference type="NCBI Taxonomy" id="652676"/>
    <lineage>
        <taxon>unclassified sequences</taxon>
        <taxon>metagenomes</taxon>
        <taxon>ecological metagenomes</taxon>
    </lineage>
</organism>
<evidence type="ECO:0000313" key="11">
    <source>
        <dbReference type="EMBL" id="CUS40797.1"/>
    </source>
</evidence>
<dbReference type="InterPro" id="IPR050334">
    <property type="entry name" value="Molybdenum_import_ModC"/>
</dbReference>